<dbReference type="GO" id="GO:0008270">
    <property type="term" value="F:zinc ion binding"/>
    <property type="evidence" value="ECO:0007669"/>
    <property type="project" value="InterPro"/>
</dbReference>
<feature type="region of interest" description="Disordered" evidence="1">
    <location>
        <begin position="130"/>
        <end position="153"/>
    </location>
</feature>
<organism evidence="3 4">
    <name type="scientific">Miscanthus lutarioriparius</name>
    <dbReference type="NCBI Taxonomy" id="422564"/>
    <lineage>
        <taxon>Eukaryota</taxon>
        <taxon>Viridiplantae</taxon>
        <taxon>Streptophyta</taxon>
        <taxon>Embryophyta</taxon>
        <taxon>Tracheophyta</taxon>
        <taxon>Spermatophyta</taxon>
        <taxon>Magnoliopsida</taxon>
        <taxon>Liliopsida</taxon>
        <taxon>Poales</taxon>
        <taxon>Poaceae</taxon>
        <taxon>PACMAD clade</taxon>
        <taxon>Panicoideae</taxon>
        <taxon>Andropogonodae</taxon>
        <taxon>Andropogoneae</taxon>
        <taxon>Saccharinae</taxon>
        <taxon>Miscanthus</taxon>
    </lineage>
</organism>
<dbReference type="AlphaFoldDB" id="A0A811QKZ1"/>
<name>A0A811QKZ1_9POAL</name>
<evidence type="ECO:0000313" key="4">
    <source>
        <dbReference type="Proteomes" id="UP000604825"/>
    </source>
</evidence>
<reference evidence="3" key="1">
    <citation type="submission" date="2020-10" db="EMBL/GenBank/DDBJ databases">
        <authorList>
            <person name="Han B."/>
            <person name="Lu T."/>
            <person name="Zhao Q."/>
            <person name="Huang X."/>
            <person name="Zhao Y."/>
        </authorList>
    </citation>
    <scope>NUCLEOTIDE SEQUENCE</scope>
</reference>
<evidence type="ECO:0000256" key="1">
    <source>
        <dbReference type="SAM" id="MobiDB-lite"/>
    </source>
</evidence>
<dbReference type="GO" id="GO:0043565">
    <property type="term" value="F:sequence-specific DNA binding"/>
    <property type="evidence" value="ECO:0007669"/>
    <property type="project" value="InterPro"/>
</dbReference>
<evidence type="ECO:0000313" key="3">
    <source>
        <dbReference type="EMBL" id="CAD6256609.1"/>
    </source>
</evidence>
<dbReference type="Gene3D" id="3.30.50.10">
    <property type="entry name" value="Erythroid Transcription Factor GATA-1, subunit A"/>
    <property type="match status" value="1"/>
</dbReference>
<protein>
    <recommendedName>
        <fullName evidence="2">GATA-type domain-containing protein</fullName>
    </recommendedName>
</protein>
<keyword evidence="4" id="KW-1185">Reference proteome</keyword>
<dbReference type="InterPro" id="IPR045280">
    <property type="entry name" value="TIFY-like"/>
</dbReference>
<sequence>MEPPPPPPSCTVAGGAAGGGEDPFDDIVTPPDLLQGLGDDDGCLYGTAAMGAEAKDERRLAEAQAAGDGGRVDDGLSMTYRGHNKNMVHPIVVPQDFDRAAAISRYRKKRKITVKADYSVRREIASRIPRRGGKFAPSSKKSSENSVGETAEHLQSCTNCGERSEVMPKMRRGPNGAKNFCNACGLAWANTIDVTDSSGVCSFMTVKWKWK</sequence>
<feature type="domain" description="GATA-type" evidence="2">
    <location>
        <begin position="151"/>
        <end position="198"/>
    </location>
</feature>
<dbReference type="SMART" id="SM00401">
    <property type="entry name" value="ZnF_GATA"/>
    <property type="match status" value="1"/>
</dbReference>
<proteinExistence type="predicted"/>
<dbReference type="SUPFAM" id="SSF57716">
    <property type="entry name" value="Glucocorticoid receptor-like (DNA-binding domain)"/>
    <property type="match status" value="1"/>
</dbReference>
<dbReference type="InterPro" id="IPR000679">
    <property type="entry name" value="Znf_GATA"/>
</dbReference>
<accession>A0A811QKZ1</accession>
<dbReference type="PANTHER" id="PTHR46125">
    <property type="entry name" value="GATA TRANSCRIPTION FACTOR 28"/>
    <property type="match status" value="1"/>
</dbReference>
<dbReference type="InterPro" id="IPR013088">
    <property type="entry name" value="Znf_NHR/GATA"/>
</dbReference>
<dbReference type="PANTHER" id="PTHR46125:SF23">
    <property type="entry name" value="OS11G0572901 PROTEIN"/>
    <property type="match status" value="1"/>
</dbReference>
<evidence type="ECO:0000259" key="2">
    <source>
        <dbReference type="SMART" id="SM00401"/>
    </source>
</evidence>
<dbReference type="Proteomes" id="UP000604825">
    <property type="component" value="Unassembled WGS sequence"/>
</dbReference>
<feature type="compositionally biased region" description="Polar residues" evidence="1">
    <location>
        <begin position="144"/>
        <end position="153"/>
    </location>
</feature>
<comment type="caution">
    <text evidence="3">The sequence shown here is derived from an EMBL/GenBank/DDBJ whole genome shotgun (WGS) entry which is preliminary data.</text>
</comment>
<gene>
    <name evidence="3" type="ORF">NCGR_LOCUS40113</name>
</gene>
<feature type="region of interest" description="Disordered" evidence="1">
    <location>
        <begin position="1"/>
        <end position="33"/>
    </location>
</feature>
<dbReference type="GO" id="GO:0006355">
    <property type="term" value="P:regulation of DNA-templated transcription"/>
    <property type="evidence" value="ECO:0007669"/>
    <property type="project" value="InterPro"/>
</dbReference>
<dbReference type="OrthoDB" id="2162994at2759"/>
<dbReference type="Pfam" id="PF00320">
    <property type="entry name" value="GATA"/>
    <property type="match status" value="1"/>
</dbReference>
<dbReference type="EMBL" id="CAJGYO010000010">
    <property type="protein sequence ID" value="CAD6256609.1"/>
    <property type="molecule type" value="Genomic_DNA"/>
</dbReference>